<organism evidence="2 3">
    <name type="scientific">Cyberlindnera jadinii (strain ATCC 18201 / CBS 1600 / BCRC 20928 / JCM 3617 / NBRC 0987 / NRRL Y-1542)</name>
    <name type="common">Torula yeast</name>
    <name type="synonym">Candida utilis</name>
    <dbReference type="NCBI Taxonomy" id="983966"/>
    <lineage>
        <taxon>Eukaryota</taxon>
        <taxon>Fungi</taxon>
        <taxon>Dikarya</taxon>
        <taxon>Ascomycota</taxon>
        <taxon>Saccharomycotina</taxon>
        <taxon>Saccharomycetes</taxon>
        <taxon>Phaffomycetales</taxon>
        <taxon>Phaffomycetaceae</taxon>
        <taxon>Cyberlindnera</taxon>
    </lineage>
</organism>
<dbReference type="GeneID" id="30990862"/>
<dbReference type="Proteomes" id="UP000094389">
    <property type="component" value="Unassembled WGS sequence"/>
</dbReference>
<protein>
    <submittedName>
        <fullName evidence="2">Uncharacterized protein</fullName>
    </submittedName>
</protein>
<feature type="compositionally biased region" description="Polar residues" evidence="1">
    <location>
        <begin position="137"/>
        <end position="149"/>
    </location>
</feature>
<feature type="compositionally biased region" description="Basic residues" evidence="1">
    <location>
        <begin position="151"/>
        <end position="160"/>
    </location>
</feature>
<evidence type="ECO:0000313" key="2">
    <source>
        <dbReference type="EMBL" id="ODV72920.1"/>
    </source>
</evidence>
<reference evidence="2 3" key="1">
    <citation type="journal article" date="2016" name="Proc. Natl. Acad. Sci. U.S.A.">
        <title>Comparative genomics of biotechnologically important yeasts.</title>
        <authorList>
            <person name="Riley R."/>
            <person name="Haridas S."/>
            <person name="Wolfe K.H."/>
            <person name="Lopes M.R."/>
            <person name="Hittinger C.T."/>
            <person name="Goeker M."/>
            <person name="Salamov A.A."/>
            <person name="Wisecaver J.H."/>
            <person name="Long T.M."/>
            <person name="Calvey C.H."/>
            <person name="Aerts A.L."/>
            <person name="Barry K.W."/>
            <person name="Choi C."/>
            <person name="Clum A."/>
            <person name="Coughlan A.Y."/>
            <person name="Deshpande S."/>
            <person name="Douglass A.P."/>
            <person name="Hanson S.J."/>
            <person name="Klenk H.-P."/>
            <person name="LaButti K.M."/>
            <person name="Lapidus A."/>
            <person name="Lindquist E.A."/>
            <person name="Lipzen A.M."/>
            <person name="Meier-Kolthoff J.P."/>
            <person name="Ohm R.A."/>
            <person name="Otillar R.P."/>
            <person name="Pangilinan J.L."/>
            <person name="Peng Y."/>
            <person name="Rokas A."/>
            <person name="Rosa C.A."/>
            <person name="Scheuner C."/>
            <person name="Sibirny A.A."/>
            <person name="Slot J.C."/>
            <person name="Stielow J.B."/>
            <person name="Sun H."/>
            <person name="Kurtzman C.P."/>
            <person name="Blackwell M."/>
            <person name="Grigoriev I.V."/>
            <person name="Jeffries T.W."/>
        </authorList>
    </citation>
    <scope>NUCLEOTIDE SEQUENCE [LARGE SCALE GENOMIC DNA]</scope>
    <source>
        <strain evidence="3">ATCC 18201 / CBS 1600 / BCRC 20928 / JCM 3617 / NBRC 0987 / NRRL Y-1542</strain>
    </source>
</reference>
<evidence type="ECO:0000256" key="1">
    <source>
        <dbReference type="SAM" id="MobiDB-lite"/>
    </source>
</evidence>
<sequence>MHIDEELNNVPPTGATWRFSVLRDRQDFYAQEEALGRGDNGVFVYRKPIPREDGVDLESLEIAESSSQLHNLVDTQRATTVSTPLLRRETIRTTESVSTRTFSGPPYDESLFDGSSVGTRQSRSSHHDSSRELGSIDSATVKTTGSSSLLRHIKHRHRHDVHSSGIHGEVLPSA</sequence>
<feature type="compositionally biased region" description="Polar residues" evidence="1">
    <location>
        <begin position="93"/>
        <end position="102"/>
    </location>
</feature>
<gene>
    <name evidence="2" type="ORF">CYBJADRAFT_173444</name>
</gene>
<feature type="region of interest" description="Disordered" evidence="1">
    <location>
        <begin position="92"/>
        <end position="174"/>
    </location>
</feature>
<keyword evidence="3" id="KW-1185">Reference proteome</keyword>
<dbReference type="AlphaFoldDB" id="A0A1E4S0B6"/>
<name>A0A1E4S0B6_CYBJN</name>
<proteinExistence type="predicted"/>
<accession>A0A1E4S0B6</accession>
<evidence type="ECO:0000313" key="3">
    <source>
        <dbReference type="Proteomes" id="UP000094389"/>
    </source>
</evidence>
<dbReference type="RefSeq" id="XP_020069959.1">
    <property type="nucleotide sequence ID" value="XM_020216466.1"/>
</dbReference>
<dbReference type="EMBL" id="KV453932">
    <property type="protein sequence ID" value="ODV72920.1"/>
    <property type="molecule type" value="Genomic_DNA"/>
</dbReference>